<feature type="transmembrane region" description="Helical" evidence="1">
    <location>
        <begin position="18"/>
        <end position="37"/>
    </location>
</feature>
<keyword evidence="1" id="KW-0472">Membrane</keyword>
<organism evidence="2 3">
    <name type="scientific">[Eubacterium] siraeum 70/3</name>
    <dbReference type="NCBI Taxonomy" id="657319"/>
    <lineage>
        <taxon>Bacteria</taxon>
        <taxon>Bacillati</taxon>
        <taxon>Bacillota</taxon>
        <taxon>Clostridia</taxon>
        <taxon>Eubacteriales</taxon>
        <taxon>Oscillospiraceae</taxon>
        <taxon>Oscillospiraceae incertae sedis</taxon>
    </lineage>
</organism>
<dbReference type="Proteomes" id="UP000008803">
    <property type="component" value="Chromosome"/>
</dbReference>
<dbReference type="KEGG" id="esu:EUS_18190"/>
<sequence>MFSAGNEKYAMYKMWQAYFRYLCGEGGCAAVSGYLLFR</sequence>
<dbReference type="EMBL" id="FP929044">
    <property type="protein sequence ID" value="CBK96889.1"/>
    <property type="molecule type" value="Genomic_DNA"/>
</dbReference>
<dbReference type="AlphaFoldDB" id="D4JUX0"/>
<reference evidence="2 3" key="2">
    <citation type="submission" date="2010-03" db="EMBL/GenBank/DDBJ databases">
        <authorList>
            <person name="Pajon A."/>
        </authorList>
    </citation>
    <scope>NUCLEOTIDE SEQUENCE [LARGE SCALE GENOMIC DNA]</scope>
    <source>
        <strain evidence="2 3">70/3</strain>
    </source>
</reference>
<accession>D4JUX0</accession>
<dbReference type="HOGENOM" id="CLU_3328080_0_0_9"/>
<name>D4JUX0_9FIRM</name>
<protein>
    <submittedName>
        <fullName evidence="2">Uncharacterized protein</fullName>
    </submittedName>
</protein>
<gene>
    <name evidence="2" type="ORF">EUS_18190</name>
</gene>
<dbReference type="PATRIC" id="fig|657319.3.peg.2122"/>
<keyword evidence="1" id="KW-0812">Transmembrane</keyword>
<keyword evidence="1" id="KW-1133">Transmembrane helix</keyword>
<evidence type="ECO:0000256" key="1">
    <source>
        <dbReference type="SAM" id="Phobius"/>
    </source>
</evidence>
<evidence type="ECO:0000313" key="2">
    <source>
        <dbReference type="EMBL" id="CBK96889.1"/>
    </source>
</evidence>
<evidence type="ECO:0000313" key="3">
    <source>
        <dbReference type="Proteomes" id="UP000008803"/>
    </source>
</evidence>
<proteinExistence type="predicted"/>
<dbReference type="BioCyc" id="ESIR657319:G136K-1542-MONOMER"/>
<reference evidence="2 3" key="1">
    <citation type="submission" date="2010-03" db="EMBL/GenBank/DDBJ databases">
        <title>The genome sequence of Eubacterium siraeum 70/3.</title>
        <authorList>
            <consortium name="metaHIT consortium -- http://www.metahit.eu/"/>
            <person name="Pajon A."/>
            <person name="Turner K."/>
            <person name="Parkhill J."/>
            <person name="Duncan S."/>
            <person name="Flint H."/>
        </authorList>
    </citation>
    <scope>NUCLEOTIDE SEQUENCE [LARGE SCALE GENOMIC DNA]</scope>
    <source>
        <strain evidence="2 3">70/3</strain>
    </source>
</reference>